<name>F9LWQ3_STROR</name>
<dbReference type="InterPro" id="IPR022372">
    <property type="entry name" value="Accessory_SS_Asp1"/>
</dbReference>
<dbReference type="eggNOG" id="ENOG502ZBRM">
    <property type="taxonomic scope" value="Bacteria"/>
</dbReference>
<comment type="caution">
    <text evidence="1">The sequence shown here is derived from an EMBL/GenBank/DDBJ whole genome shotgun (WGS) entry which is preliminary data.</text>
</comment>
<protein>
    <submittedName>
        <fullName evidence="1">Accessory Sec system protein Asp1</fullName>
    </submittedName>
</protein>
<reference evidence="1 2" key="1">
    <citation type="submission" date="2011-05" db="EMBL/GenBank/DDBJ databases">
        <authorList>
            <person name="Durkin A.S."/>
            <person name="Radune D."/>
            <person name="Hostetler J."/>
            <person name="Torralba M."/>
            <person name="Gillis M."/>
            <person name="Methe B."/>
            <person name="Sutton G."/>
            <person name="Nelson K.E."/>
        </authorList>
    </citation>
    <scope>NUCLEOTIDE SEQUENCE [LARGE SCALE GENOMIC DNA]</scope>
    <source>
        <strain evidence="1 2">SK95</strain>
    </source>
</reference>
<accession>F9LWQ3</accession>
<organism evidence="1 2">
    <name type="scientific">Streptococcus mitis bv. 2 str. SK95</name>
    <dbReference type="NCBI Taxonomy" id="1000588"/>
    <lineage>
        <taxon>Bacteria</taxon>
        <taxon>Bacillati</taxon>
        <taxon>Bacillota</taxon>
        <taxon>Bacilli</taxon>
        <taxon>Lactobacillales</taxon>
        <taxon>Streptococcaceae</taxon>
        <taxon>Streptococcus</taxon>
    </lineage>
</organism>
<sequence length="588" mass="69471">MFYFVPSWYRQDRKWYSTTLPFYYVSKNMMFDDAVNLLRMFQQSGEANTTLILNYSPHIRTFLYQQRILPETVWNLFDTIQGLTDVSVRKIRLEDIKWPQGVEFFYTPFMIEVYLNQEHYAKINFSQTGNFFDITYFEGGQTNHQLIFDDRGFVSSVIYFENDQPYYQDYLNLQGTWQFREFLGTENHQVLINPEAQATFAKEVYRDIEELINEKLDQYLTSSLTKDDTIVISSDVQHNHFFQKIKENHHVILSFFGDRYPITNQEQLLTDLTDTPFFVVDSLNKIETIAANVDLEQLPGFYEIPPYDTHLNLGHSQRKKELIVYVNYDNLPADQIQYVFTTLFEMMLKNEWIDLLVGTQSQDFGREAYIKQVLESYRSLKPEYEQELIFVDKEKRARGENRVLDDEEEIVRERIDIETIHSDSDLIKVLKYVRIILDLGTPADVLTQIAGISGGIPQVNLYSSSYVKHGENGWILDDISDFEEALLYYLTNLEHWNQSLVHSVKKIEQYTRGEIVDMWKNTIKELKGNEKISVLQIADENWQEQYEIPSNIKWTFVKPEDIVSLLPEDIGILNREVEAENGKKRRKK</sequence>
<dbReference type="RefSeq" id="WP_000499199.1">
    <property type="nucleotide sequence ID" value="NZ_AFUB01000033.1"/>
</dbReference>
<dbReference type="NCBIfam" id="TIGR03713">
    <property type="entry name" value="acc_sec_asp1"/>
    <property type="match status" value="1"/>
</dbReference>
<dbReference type="AlphaFoldDB" id="F9LWQ3"/>
<dbReference type="GO" id="GO:0015031">
    <property type="term" value="P:protein transport"/>
    <property type="evidence" value="ECO:0007669"/>
    <property type="project" value="InterPro"/>
</dbReference>
<dbReference type="Proteomes" id="UP000003858">
    <property type="component" value="Unassembled WGS sequence"/>
</dbReference>
<gene>
    <name evidence="1" type="primary">asp1</name>
    <name evidence="1" type="ORF">HMPREF9965_1862</name>
</gene>
<evidence type="ECO:0000313" key="1">
    <source>
        <dbReference type="EMBL" id="EGU66377.1"/>
    </source>
</evidence>
<dbReference type="EMBL" id="AFUB01000033">
    <property type="protein sequence ID" value="EGU66377.1"/>
    <property type="molecule type" value="Genomic_DNA"/>
</dbReference>
<evidence type="ECO:0000313" key="2">
    <source>
        <dbReference type="Proteomes" id="UP000003858"/>
    </source>
</evidence>
<proteinExistence type="predicted"/>
<dbReference type="Pfam" id="PF16993">
    <property type="entry name" value="Asp1"/>
    <property type="match status" value="1"/>
</dbReference>
<dbReference type="PATRIC" id="fig|1000588.3.peg.825"/>